<evidence type="ECO:0000313" key="3">
    <source>
        <dbReference type="Proteomes" id="UP001152622"/>
    </source>
</evidence>
<sequence length="67" mass="7295">MRYGEATGQATNSAIDCTINVVVAALNFDNLVIKGLTKAARMQTARPAAEDSNPQEKRGKEEENKEE</sequence>
<evidence type="ECO:0000313" key="2">
    <source>
        <dbReference type="EMBL" id="KAJ8342582.1"/>
    </source>
</evidence>
<feature type="compositionally biased region" description="Basic and acidic residues" evidence="1">
    <location>
        <begin position="54"/>
        <end position="67"/>
    </location>
</feature>
<proteinExistence type="predicted"/>
<name>A0A9Q1EPH0_SYNKA</name>
<accession>A0A9Q1EPH0</accession>
<organism evidence="2 3">
    <name type="scientific">Synaphobranchus kaupii</name>
    <name type="common">Kaup's arrowtooth eel</name>
    <dbReference type="NCBI Taxonomy" id="118154"/>
    <lineage>
        <taxon>Eukaryota</taxon>
        <taxon>Metazoa</taxon>
        <taxon>Chordata</taxon>
        <taxon>Craniata</taxon>
        <taxon>Vertebrata</taxon>
        <taxon>Euteleostomi</taxon>
        <taxon>Actinopterygii</taxon>
        <taxon>Neopterygii</taxon>
        <taxon>Teleostei</taxon>
        <taxon>Anguilliformes</taxon>
        <taxon>Synaphobranchidae</taxon>
        <taxon>Synaphobranchus</taxon>
    </lineage>
</organism>
<dbReference type="AlphaFoldDB" id="A0A9Q1EPH0"/>
<evidence type="ECO:0000256" key="1">
    <source>
        <dbReference type="SAM" id="MobiDB-lite"/>
    </source>
</evidence>
<reference evidence="2" key="1">
    <citation type="journal article" date="2023" name="Science">
        <title>Genome structures resolve the early diversification of teleost fishes.</title>
        <authorList>
            <person name="Parey E."/>
            <person name="Louis A."/>
            <person name="Montfort J."/>
            <person name="Bouchez O."/>
            <person name="Roques C."/>
            <person name="Iampietro C."/>
            <person name="Lluch J."/>
            <person name="Castinel A."/>
            <person name="Donnadieu C."/>
            <person name="Desvignes T."/>
            <person name="Floi Bucao C."/>
            <person name="Jouanno E."/>
            <person name="Wen M."/>
            <person name="Mejri S."/>
            <person name="Dirks R."/>
            <person name="Jansen H."/>
            <person name="Henkel C."/>
            <person name="Chen W.J."/>
            <person name="Zahm M."/>
            <person name="Cabau C."/>
            <person name="Klopp C."/>
            <person name="Thompson A.W."/>
            <person name="Robinson-Rechavi M."/>
            <person name="Braasch I."/>
            <person name="Lecointre G."/>
            <person name="Bobe J."/>
            <person name="Postlethwait J.H."/>
            <person name="Berthelot C."/>
            <person name="Roest Crollius H."/>
            <person name="Guiguen Y."/>
        </authorList>
    </citation>
    <scope>NUCLEOTIDE SEQUENCE</scope>
    <source>
        <strain evidence="2">WJC10195</strain>
    </source>
</reference>
<dbReference type="EMBL" id="JAINUF010000014">
    <property type="protein sequence ID" value="KAJ8342582.1"/>
    <property type="molecule type" value="Genomic_DNA"/>
</dbReference>
<dbReference type="Proteomes" id="UP001152622">
    <property type="component" value="Chromosome 14"/>
</dbReference>
<keyword evidence="3" id="KW-1185">Reference proteome</keyword>
<dbReference type="OrthoDB" id="10533140at2759"/>
<feature type="region of interest" description="Disordered" evidence="1">
    <location>
        <begin position="39"/>
        <end position="67"/>
    </location>
</feature>
<comment type="caution">
    <text evidence="2">The sequence shown here is derived from an EMBL/GenBank/DDBJ whole genome shotgun (WGS) entry which is preliminary data.</text>
</comment>
<protein>
    <submittedName>
        <fullName evidence="2">Uncharacterized protein</fullName>
    </submittedName>
</protein>
<gene>
    <name evidence="2" type="ORF">SKAU_G00325100</name>
</gene>